<feature type="domain" description="UvrD-like helicase ATP-binding" evidence="7">
    <location>
        <begin position="144"/>
        <end position="209"/>
    </location>
</feature>
<keyword evidence="2 6" id="KW-0378">Hydrolase</keyword>
<dbReference type="PANTHER" id="PTHR11070:SF2">
    <property type="entry name" value="ATP-DEPENDENT DNA HELICASE SRS2"/>
    <property type="match status" value="1"/>
</dbReference>
<keyword evidence="9" id="KW-1185">Reference proteome</keyword>
<evidence type="ECO:0000256" key="1">
    <source>
        <dbReference type="ARBA" id="ARBA00022741"/>
    </source>
</evidence>
<gene>
    <name evidence="8" type="ORF">Q8A70_21695</name>
</gene>
<protein>
    <recommendedName>
        <fullName evidence="5">DNA 3'-5' helicase II</fullName>
    </recommendedName>
</protein>
<dbReference type="EMBL" id="JAUYVI010000006">
    <property type="protein sequence ID" value="MDQ7250319.1"/>
    <property type="molecule type" value="Genomic_DNA"/>
</dbReference>
<evidence type="ECO:0000256" key="6">
    <source>
        <dbReference type="PROSITE-ProRule" id="PRU00560"/>
    </source>
</evidence>
<dbReference type="PROSITE" id="PS51198">
    <property type="entry name" value="UVRD_HELICASE_ATP_BIND"/>
    <property type="match status" value="1"/>
</dbReference>
<dbReference type="Gene3D" id="3.40.50.300">
    <property type="entry name" value="P-loop containing nucleotide triphosphate hydrolases"/>
    <property type="match status" value="1"/>
</dbReference>
<evidence type="ECO:0000256" key="4">
    <source>
        <dbReference type="ARBA" id="ARBA00022840"/>
    </source>
</evidence>
<keyword evidence="1 6" id="KW-0547">Nucleotide-binding</keyword>
<evidence type="ECO:0000313" key="9">
    <source>
        <dbReference type="Proteomes" id="UP001230156"/>
    </source>
</evidence>
<evidence type="ECO:0000256" key="5">
    <source>
        <dbReference type="ARBA" id="ARBA00034923"/>
    </source>
</evidence>
<organism evidence="8 9">
    <name type="scientific">Dongia sedimenti</name>
    <dbReference type="NCBI Taxonomy" id="3064282"/>
    <lineage>
        <taxon>Bacteria</taxon>
        <taxon>Pseudomonadati</taxon>
        <taxon>Pseudomonadota</taxon>
        <taxon>Alphaproteobacteria</taxon>
        <taxon>Rhodospirillales</taxon>
        <taxon>Dongiaceae</taxon>
        <taxon>Dongia</taxon>
    </lineage>
</organism>
<evidence type="ECO:0000256" key="2">
    <source>
        <dbReference type="ARBA" id="ARBA00022801"/>
    </source>
</evidence>
<feature type="binding site" evidence="6">
    <location>
        <begin position="165"/>
        <end position="172"/>
    </location>
    <ligand>
        <name>ATP</name>
        <dbReference type="ChEBI" id="CHEBI:30616"/>
    </ligand>
</feature>
<keyword evidence="3 6" id="KW-0347">Helicase</keyword>
<dbReference type="InterPro" id="IPR000212">
    <property type="entry name" value="DNA_helicase_UvrD/REP"/>
</dbReference>
<evidence type="ECO:0000313" key="8">
    <source>
        <dbReference type="EMBL" id="MDQ7250319.1"/>
    </source>
</evidence>
<evidence type="ECO:0000259" key="7">
    <source>
        <dbReference type="PROSITE" id="PS51198"/>
    </source>
</evidence>
<keyword evidence="4 6" id="KW-0067">ATP-binding</keyword>
<sequence length="209" mass="22661">MKGAKALFDEQSGTILCENQGNDAERALLVAHELGHARLHATSSTCVADDIDPSRSIETAPVGLQRVEDYGAHERRELQANVFAREFLLPRRLAARLHIDDGLGAADIARRTGLPIGLVRQQLFDALLLPPPVREVEAPPPTPFVEDSSQEKAVRHRDSPFQLQAGPGTGKTRTLVDRAVSLIKEGVDPGAILVLTFSNRAAGELAERL</sequence>
<proteinExistence type="predicted"/>
<name>A0ABU0YRG4_9PROT</name>
<dbReference type="Pfam" id="PF00580">
    <property type="entry name" value="UvrD-helicase"/>
    <property type="match status" value="1"/>
</dbReference>
<comment type="caution">
    <text evidence="8">The sequence shown here is derived from an EMBL/GenBank/DDBJ whole genome shotgun (WGS) entry which is preliminary data.</text>
</comment>
<dbReference type="RefSeq" id="WP_379959437.1">
    <property type="nucleotide sequence ID" value="NZ_JAUYVI010000006.1"/>
</dbReference>
<dbReference type="PANTHER" id="PTHR11070">
    <property type="entry name" value="UVRD / RECB / PCRA DNA HELICASE FAMILY MEMBER"/>
    <property type="match status" value="1"/>
</dbReference>
<accession>A0ABU0YRG4</accession>
<dbReference type="InterPro" id="IPR027417">
    <property type="entry name" value="P-loop_NTPase"/>
</dbReference>
<reference evidence="9" key="1">
    <citation type="submission" date="2023-08" db="EMBL/GenBank/DDBJ databases">
        <title>Rhodospirillaceae gen. nov., a novel taxon isolated from the Yangtze River Yuezi River estuary sludge.</title>
        <authorList>
            <person name="Ruan L."/>
        </authorList>
    </citation>
    <scope>NUCLEOTIDE SEQUENCE [LARGE SCALE GENOMIC DNA]</scope>
    <source>
        <strain evidence="9">R-7</strain>
    </source>
</reference>
<dbReference type="SUPFAM" id="SSF52540">
    <property type="entry name" value="P-loop containing nucleoside triphosphate hydrolases"/>
    <property type="match status" value="1"/>
</dbReference>
<dbReference type="InterPro" id="IPR014016">
    <property type="entry name" value="UvrD-like_ATP-bd"/>
</dbReference>
<evidence type="ECO:0000256" key="3">
    <source>
        <dbReference type="ARBA" id="ARBA00022806"/>
    </source>
</evidence>
<dbReference type="Proteomes" id="UP001230156">
    <property type="component" value="Unassembled WGS sequence"/>
</dbReference>